<dbReference type="AlphaFoldDB" id="A0A2Z2NYC0"/>
<dbReference type="OrthoDB" id="9808347at2"/>
<dbReference type="InterPro" id="IPR005321">
    <property type="entry name" value="Peptidase_S58_DmpA"/>
</dbReference>
<evidence type="ECO:0000256" key="1">
    <source>
        <dbReference type="ARBA" id="ARBA00007068"/>
    </source>
</evidence>
<keyword evidence="2" id="KW-0645">Protease</keyword>
<keyword evidence="2" id="KW-0031">Aminopeptidase</keyword>
<keyword evidence="2" id="KW-0378">Hydrolase</keyword>
<keyword evidence="3" id="KW-1185">Reference proteome</keyword>
<dbReference type="EMBL" id="CP018632">
    <property type="protein sequence ID" value="ASJ76432.1"/>
    <property type="molecule type" value="Genomic_DNA"/>
</dbReference>
<accession>A0A2Z2NYC0</accession>
<protein>
    <submittedName>
        <fullName evidence="2">Putative aminopeptidase</fullName>
        <ecNumber evidence="2">3.4.11.-</ecNumber>
    </submittedName>
</protein>
<evidence type="ECO:0000313" key="3">
    <source>
        <dbReference type="Proteomes" id="UP000250079"/>
    </source>
</evidence>
<dbReference type="SUPFAM" id="SSF56266">
    <property type="entry name" value="DmpA/ArgJ-like"/>
    <property type="match status" value="1"/>
</dbReference>
<dbReference type="Proteomes" id="UP000250079">
    <property type="component" value="Chromosome"/>
</dbReference>
<dbReference type="CDD" id="cd02252">
    <property type="entry name" value="nylC_like"/>
    <property type="match status" value="1"/>
</dbReference>
<organism evidence="2 3">
    <name type="scientific">Granulosicoccus antarcticus IMCC3135</name>
    <dbReference type="NCBI Taxonomy" id="1192854"/>
    <lineage>
        <taxon>Bacteria</taxon>
        <taxon>Pseudomonadati</taxon>
        <taxon>Pseudomonadota</taxon>
        <taxon>Gammaproteobacteria</taxon>
        <taxon>Chromatiales</taxon>
        <taxon>Granulosicoccaceae</taxon>
        <taxon>Granulosicoccus</taxon>
    </lineage>
</organism>
<reference evidence="2 3" key="1">
    <citation type="submission" date="2016-12" db="EMBL/GenBank/DDBJ databases">
        <authorList>
            <person name="Song W.-J."/>
            <person name="Kurnit D.M."/>
        </authorList>
    </citation>
    <scope>NUCLEOTIDE SEQUENCE [LARGE SCALE GENOMIC DNA]</scope>
    <source>
        <strain evidence="2 3">IMCC3135</strain>
    </source>
</reference>
<gene>
    <name evidence="2" type="ORF">IMCC3135_31925</name>
</gene>
<dbReference type="Gene3D" id="3.60.70.12">
    <property type="entry name" value="L-amino peptidase D-ALA esterase/amidase"/>
    <property type="match status" value="1"/>
</dbReference>
<name>A0A2Z2NYC0_9GAMM</name>
<dbReference type="Pfam" id="PF03576">
    <property type="entry name" value="Peptidase_S58"/>
    <property type="match status" value="1"/>
</dbReference>
<dbReference type="PANTHER" id="PTHR36512">
    <property type="entry name" value="D-AMINOPEPTIDASE"/>
    <property type="match status" value="1"/>
</dbReference>
<proteinExistence type="inferred from homology"/>
<dbReference type="InterPro" id="IPR016117">
    <property type="entry name" value="ArgJ-like_dom_sf"/>
</dbReference>
<comment type="similarity">
    <text evidence="1">Belongs to the peptidase S58 family.</text>
</comment>
<sequence>MNEPNELRWSVGPRNLITDIPGLRVGNASDAQIKSGVTVLTSEQPFIASVDIMGGAPGTRETDCLAPDKLVEEVDALVLSGGSALGLDAASGVVAALRESGRGFNVGPVRVPIVPAAIIFDLLNGGQSDWLYNPYQALGRQALAAAGEGFALGSAGAGVGATTAVLKGGLGSASIVMPDGTLVGALVVVNPHGSVVTPGGKAFWAAPFEMHGEFGGCGQPMAPDPFLIPRNDKLRAYEAMRGLPGGSSGSPPAGMNTTIAIVATNAVMNKAQLLRMAVAAQDGMARAIVPSHTPFDGDLVFALSTCGVPMQAPVEDAMRLGHAAAVCLSRAIARAVYLAESAPGDTLPSWQDKFGHDNYERSW</sequence>
<dbReference type="GO" id="GO:0004177">
    <property type="term" value="F:aminopeptidase activity"/>
    <property type="evidence" value="ECO:0007669"/>
    <property type="project" value="UniProtKB-KW"/>
</dbReference>
<dbReference type="RefSeq" id="WP_088921203.1">
    <property type="nucleotide sequence ID" value="NZ_CP018632.1"/>
</dbReference>
<dbReference type="KEGG" id="gai:IMCC3135_31925"/>
<dbReference type="PANTHER" id="PTHR36512:SF3">
    <property type="entry name" value="BLR5678 PROTEIN"/>
    <property type="match status" value="1"/>
</dbReference>
<dbReference type="EC" id="3.4.11.-" evidence="2"/>
<evidence type="ECO:0000313" key="2">
    <source>
        <dbReference type="EMBL" id="ASJ76432.1"/>
    </source>
</evidence>